<proteinExistence type="predicted"/>
<dbReference type="Gene3D" id="1.25.10.10">
    <property type="entry name" value="Leucine-rich Repeat Variant"/>
    <property type="match status" value="2"/>
</dbReference>
<evidence type="ECO:0008006" key="3">
    <source>
        <dbReference type="Google" id="ProtNLM"/>
    </source>
</evidence>
<dbReference type="Proteomes" id="UP001221686">
    <property type="component" value="Unassembled WGS sequence"/>
</dbReference>
<name>A0ABT5DWH6_9BACT</name>
<organism evidence="1 2">
    <name type="scientific">Nannocystis bainbridge</name>
    <dbReference type="NCBI Taxonomy" id="2995303"/>
    <lineage>
        <taxon>Bacteria</taxon>
        <taxon>Pseudomonadati</taxon>
        <taxon>Myxococcota</taxon>
        <taxon>Polyangia</taxon>
        <taxon>Nannocystales</taxon>
        <taxon>Nannocystaceae</taxon>
        <taxon>Nannocystis</taxon>
    </lineage>
</organism>
<reference evidence="1 2" key="1">
    <citation type="submission" date="2022-11" db="EMBL/GenBank/DDBJ databases">
        <title>Minimal conservation of predation-associated metabolite biosynthetic gene clusters underscores biosynthetic potential of Myxococcota including descriptions for ten novel species: Archangium lansinium sp. nov., Myxococcus landrumus sp. nov., Nannocystis bai.</title>
        <authorList>
            <person name="Ahearne A."/>
            <person name="Stevens C."/>
            <person name="Dowd S."/>
        </authorList>
    </citation>
    <scope>NUCLEOTIDE SEQUENCE [LARGE SCALE GENOMIC DNA]</scope>
    <source>
        <strain evidence="1 2">BB15-2</strain>
    </source>
</reference>
<gene>
    <name evidence="1" type="ORF">POL25_07650</name>
</gene>
<keyword evidence="2" id="KW-1185">Reference proteome</keyword>
<dbReference type="SUPFAM" id="SSF48371">
    <property type="entry name" value="ARM repeat"/>
    <property type="match status" value="1"/>
</dbReference>
<protein>
    <recommendedName>
        <fullName evidence="3">HEAT repeat protein</fullName>
    </recommendedName>
</protein>
<accession>A0ABT5DWH6</accession>
<comment type="caution">
    <text evidence="1">The sequence shown here is derived from an EMBL/GenBank/DDBJ whole genome shotgun (WGS) entry which is preliminary data.</text>
</comment>
<dbReference type="EMBL" id="JAQNDL010000001">
    <property type="protein sequence ID" value="MDC0716761.1"/>
    <property type="molecule type" value="Genomic_DNA"/>
</dbReference>
<evidence type="ECO:0000313" key="2">
    <source>
        <dbReference type="Proteomes" id="UP001221686"/>
    </source>
</evidence>
<sequence length="501" mass="54049">MSGPVIPHTKIRDTKDCSWTARLLARLVVPELTEDEQDEIVITLQFLADPRAEAPLVAIFADRTRPEALRSAAASVLRAGRGLDRRTLTGLIRDGDPVEQWQAMVAMEHDEAGLVATIAADPGHSLHRAAIHTMAWGFEAPRFQALKIAALAHPDARVREAAAETLLWDEPVAAEVPLLRALDDSVDAVAIAAAQALAYYPTRRVVLRLAEVRAAAGERGQAAAKALDNQDSFAEALQGPVGARRTDLLAWMKPVWDILALTEDDLQPSASEPTSAPRPVRQPLDAARLLRDLADPDGPWGDKLRRLRAEPSLVGPADRARLVPFLVEHPDPRVRGACGHLLAAWGEQAALLRLVGDPRPAVASHAIDWLAKTTPDAAVAQCARDYLARPWVAGMDAAYALTTCVAHTPRAEVIPLLTRHVLEDPREAVRLRAVEALIELQAAPALASLLPLLEAPPRVHWGVHLALLRACGELALDASRGLDALRDVDNADVQAALARAP</sequence>
<dbReference type="InterPro" id="IPR011989">
    <property type="entry name" value="ARM-like"/>
</dbReference>
<dbReference type="InterPro" id="IPR016024">
    <property type="entry name" value="ARM-type_fold"/>
</dbReference>
<dbReference type="RefSeq" id="WP_272085252.1">
    <property type="nucleotide sequence ID" value="NZ_JAQNDL010000001.1"/>
</dbReference>
<evidence type="ECO:0000313" key="1">
    <source>
        <dbReference type="EMBL" id="MDC0716761.1"/>
    </source>
</evidence>